<dbReference type="KEGG" id="spib:G8759_19995"/>
<dbReference type="EMBL" id="CP050063">
    <property type="protein sequence ID" value="QIP14734.1"/>
    <property type="molecule type" value="Genomic_DNA"/>
</dbReference>
<organism evidence="1 2">
    <name type="scientific">Spirosoma aureum</name>
    <dbReference type="NCBI Taxonomy" id="2692134"/>
    <lineage>
        <taxon>Bacteria</taxon>
        <taxon>Pseudomonadati</taxon>
        <taxon>Bacteroidota</taxon>
        <taxon>Cytophagia</taxon>
        <taxon>Cytophagales</taxon>
        <taxon>Cytophagaceae</taxon>
        <taxon>Spirosoma</taxon>
    </lineage>
</organism>
<evidence type="ECO:0008006" key="3">
    <source>
        <dbReference type="Google" id="ProtNLM"/>
    </source>
</evidence>
<keyword evidence="2" id="KW-1185">Reference proteome</keyword>
<dbReference type="RefSeq" id="WP_167211385.1">
    <property type="nucleotide sequence ID" value="NZ_CP050063.1"/>
</dbReference>
<protein>
    <recommendedName>
        <fullName evidence="3">Terminase</fullName>
    </recommendedName>
</protein>
<reference evidence="1 2" key="1">
    <citation type="submission" date="2020-03" db="EMBL/GenBank/DDBJ databases">
        <authorList>
            <person name="Kim M.K."/>
        </authorList>
    </citation>
    <scope>NUCLEOTIDE SEQUENCE [LARGE SCALE GENOMIC DNA]</scope>
    <source>
        <strain evidence="1 2">BT328</strain>
    </source>
</reference>
<evidence type="ECO:0000313" key="2">
    <source>
        <dbReference type="Proteomes" id="UP000501802"/>
    </source>
</evidence>
<sequence length="582" mass="67406">MSQAPKILPDRYQLEELLKSDLEASVRLAHVGLDWNTLSEDVTTMHRHFNKPQLRSMSVGANEEYAVWGRGTGKSEGLIAPRTFRNVEIMPRSHGCFVGSTYLQLLERTLPPVIKGWEQMGWQRGRDFWIRERPPKHLNIPQPIVGPITTEHCIFFRNGAVASMVSQDRPGSANGKTVHWIAGDEAKFLDKQKLDNELLMTNRGDERYFGGIPEFHSLLFCTDMPTSKAAMWILEEEKRMDKKRIQTLLDLRTKIYSLYGALAAYPGKRKSILKEIIKFQTFWDELRKNTVYFSEASTLDNIHGFGAKNIARLREKLPTFIFQTAILNRRPFLTENAFYPDLDEHHFYDKEDHAFLDLQPVDLFGKGLFDDSRKDADVDKYRPLDISLDYGAHINPMLVGQPHGREYRILMELYVRHPDRVADLARAFCRYYKHHPVKIVNYFFDHTAIGTTATSASSPKDVFKEYLMNEGWTVEDRYLGHTPDAENRYELWGRALRGGDNRLFRVAFNRHNTEFVRISMQQAQIEQGTVGFRKDKKDEKKLHLDQRETTHFSDAIDNLLYGAHLLHRFESSSGALDSIFLT</sequence>
<proteinExistence type="predicted"/>
<accession>A0A6G9AQW9</accession>
<evidence type="ECO:0000313" key="1">
    <source>
        <dbReference type="EMBL" id="QIP14734.1"/>
    </source>
</evidence>
<dbReference type="Proteomes" id="UP000501802">
    <property type="component" value="Chromosome"/>
</dbReference>
<dbReference type="AlphaFoldDB" id="A0A6G9AQW9"/>
<gene>
    <name evidence="1" type="ORF">G8759_19995</name>
</gene>
<name>A0A6G9AQW9_9BACT</name>